<accession>A0ACC8XFV8</accession>
<proteinExistence type="predicted"/>
<sequence length="76" mass="8560">MKKRRSWISALSLLSQLGISMAVPIFGCIFVGIFLDGITEKSPLWLIIFILLGVGAAFRNMFHIILHEAKKGDYHE</sequence>
<evidence type="ECO:0000313" key="1">
    <source>
        <dbReference type="EMBL" id="ONI42202.1"/>
    </source>
</evidence>
<protein>
    <submittedName>
        <fullName evidence="1">ATP synthase subunit</fullName>
    </submittedName>
</protein>
<reference evidence="1" key="1">
    <citation type="submission" date="2016-08" db="EMBL/GenBank/DDBJ databases">
        <authorList>
            <person name="Ngugi D.K."/>
            <person name="Miyake S."/>
            <person name="Stingl U."/>
        </authorList>
    </citation>
    <scope>NUCLEOTIDE SEQUENCE</scope>
    <source>
        <strain evidence="1">SCG-D08WGA-EpuloA1</strain>
    </source>
</reference>
<keyword evidence="2" id="KW-1185">Reference proteome</keyword>
<gene>
    <name evidence="1" type="ORF">AN640_07600</name>
</gene>
<dbReference type="Proteomes" id="UP000188637">
    <property type="component" value="Unassembled WGS sequence"/>
</dbReference>
<evidence type="ECO:0000313" key="2">
    <source>
        <dbReference type="Proteomes" id="UP000188637"/>
    </source>
</evidence>
<comment type="caution">
    <text evidence="1">The sequence shown here is derived from an EMBL/GenBank/DDBJ whole genome shotgun (WGS) entry which is preliminary data.</text>
</comment>
<name>A0ACC8XFV8_9FIRM</name>
<organism evidence="1 2">
    <name type="scientific">Candidatus Epulonipiscium fishelsonii</name>
    <dbReference type="NCBI Taxonomy" id="77094"/>
    <lineage>
        <taxon>Bacteria</taxon>
        <taxon>Bacillati</taxon>
        <taxon>Bacillota</taxon>
        <taxon>Clostridia</taxon>
        <taxon>Lachnospirales</taxon>
        <taxon>Lachnospiraceae</taxon>
        <taxon>Candidatus Epulonipiscium</taxon>
    </lineage>
</organism>
<dbReference type="EMBL" id="LJHD01000193">
    <property type="protein sequence ID" value="ONI42202.1"/>
    <property type="molecule type" value="Genomic_DNA"/>
</dbReference>